<evidence type="ECO:0000256" key="1">
    <source>
        <dbReference type="SAM" id="MobiDB-lite"/>
    </source>
</evidence>
<proteinExistence type="predicted"/>
<protein>
    <submittedName>
        <fullName evidence="2">Unannotated protein</fullName>
    </submittedName>
</protein>
<dbReference type="AlphaFoldDB" id="A0A6J7LAH8"/>
<reference evidence="2" key="1">
    <citation type="submission" date="2020-05" db="EMBL/GenBank/DDBJ databases">
        <authorList>
            <person name="Chiriac C."/>
            <person name="Salcher M."/>
            <person name="Ghai R."/>
            <person name="Kavagutti S V."/>
        </authorList>
    </citation>
    <scope>NUCLEOTIDE SEQUENCE</scope>
</reference>
<gene>
    <name evidence="2" type="ORF">UFOPK3772_02348</name>
</gene>
<feature type="compositionally biased region" description="Basic and acidic residues" evidence="1">
    <location>
        <begin position="62"/>
        <end position="72"/>
    </location>
</feature>
<feature type="region of interest" description="Disordered" evidence="1">
    <location>
        <begin position="61"/>
        <end position="122"/>
    </location>
</feature>
<organism evidence="2">
    <name type="scientific">freshwater metagenome</name>
    <dbReference type="NCBI Taxonomy" id="449393"/>
    <lineage>
        <taxon>unclassified sequences</taxon>
        <taxon>metagenomes</taxon>
        <taxon>ecological metagenomes</taxon>
    </lineage>
</organism>
<sequence>MALAIEANVRHGRPTSTGERTGKAIDLLACGWNGSDAELARRCGIARARVPELRIRAAAVRRTTEAQDRPDGSKGLQPDLEDRLKGPGERRVGRGGRSYPGDPAAQRKRIVDEASRQPSASNAAIARAVGCSPSTVASVRAGIQPGVSPSRLGRVMGRVRSLIGVLAKLGIGSRSRA</sequence>
<dbReference type="EMBL" id="CAFBNE010000086">
    <property type="protein sequence ID" value="CAB4963129.1"/>
    <property type="molecule type" value="Genomic_DNA"/>
</dbReference>
<accession>A0A6J7LAH8</accession>
<name>A0A6J7LAH8_9ZZZZ</name>
<evidence type="ECO:0000313" key="2">
    <source>
        <dbReference type="EMBL" id="CAB4963129.1"/>
    </source>
</evidence>
<feature type="compositionally biased region" description="Basic and acidic residues" evidence="1">
    <location>
        <begin position="80"/>
        <end position="92"/>
    </location>
</feature>